<evidence type="ECO:0000313" key="2">
    <source>
        <dbReference type="Proteomes" id="UP001596512"/>
    </source>
</evidence>
<keyword evidence="2" id="KW-1185">Reference proteome</keyword>
<name>A0ABW2TP49_9PSEU</name>
<dbReference type="EMBL" id="JBHTEY010000004">
    <property type="protein sequence ID" value="MFC7615560.1"/>
    <property type="molecule type" value="Genomic_DNA"/>
</dbReference>
<accession>A0ABW2TP49</accession>
<sequence>MLSLSPPFFTHDGVVVARDHSDPRQFWYFPNRPRLAVDDAGRPAVRLLVYKEDLDELPPEREDAAGFLVFDTSLAWPQATLDAVARKIADDLDLDEPPRLAPILCRSGKAKLTFLDRASGPEPDPARDDWVVALEATTTPALYGENRAIFSVMLTKEAAALVLGSFDGFLPAGVLYELTYPAMQRAFNVHVEADWSLVYSFVQEWEKDRHFFFSQESEEIVEKLVENKVVTITGSLEGVDEEGMAGEFAEVRKQLSQFVWEKFFEPKPNPRELLDKDAAESVLGFIGGFRDAHLPLDFGSGKRTLDVEQLRALDIDYTVERAVERTIAPQAHLSLFWQDFTPPLRRDQVITVVRGDDDLWRQVRFAVLASADFAADAVQRVVVDIAYGPHGPDGPSPDAKRWSLVLDAEHQRDSVAGWYEPRFGTTFHYRYTVAFGPDAVVGEDVLLTSDWREASGGAITVNPNELYRERRVEFQRSSLLGAQLFPEVLVHLSYGDPSTGWRHTDSGLLTAAGPAWSPVFRTRDGAPGTVAYELEYVRADSGRAPVVRGSTDSDLVVVNDPRRTWSRSS</sequence>
<comment type="caution">
    <text evidence="1">The sequence shown here is derived from an EMBL/GenBank/DDBJ whole genome shotgun (WGS) entry which is preliminary data.</text>
</comment>
<evidence type="ECO:0000313" key="1">
    <source>
        <dbReference type="EMBL" id="MFC7615560.1"/>
    </source>
</evidence>
<gene>
    <name evidence="1" type="ORF">ACFQV2_20700</name>
</gene>
<proteinExistence type="predicted"/>
<organism evidence="1 2">
    <name type="scientific">Actinokineospora soli</name>
    <dbReference type="NCBI Taxonomy" id="1048753"/>
    <lineage>
        <taxon>Bacteria</taxon>
        <taxon>Bacillati</taxon>
        <taxon>Actinomycetota</taxon>
        <taxon>Actinomycetes</taxon>
        <taxon>Pseudonocardiales</taxon>
        <taxon>Pseudonocardiaceae</taxon>
        <taxon>Actinokineospora</taxon>
    </lineage>
</organism>
<dbReference type="Proteomes" id="UP001596512">
    <property type="component" value="Unassembled WGS sequence"/>
</dbReference>
<protein>
    <submittedName>
        <fullName evidence="1">Uncharacterized protein</fullName>
    </submittedName>
</protein>
<reference evidence="2" key="1">
    <citation type="journal article" date="2019" name="Int. J. Syst. Evol. Microbiol.">
        <title>The Global Catalogue of Microorganisms (GCM) 10K type strain sequencing project: providing services to taxonomists for standard genome sequencing and annotation.</title>
        <authorList>
            <consortium name="The Broad Institute Genomics Platform"/>
            <consortium name="The Broad Institute Genome Sequencing Center for Infectious Disease"/>
            <person name="Wu L."/>
            <person name="Ma J."/>
        </authorList>
    </citation>
    <scope>NUCLEOTIDE SEQUENCE [LARGE SCALE GENOMIC DNA]</scope>
    <source>
        <strain evidence="2">JCM 17695</strain>
    </source>
</reference>